<dbReference type="PANTHER" id="PTHR31375">
    <property type="match status" value="1"/>
</dbReference>
<reference evidence="16" key="1">
    <citation type="submission" date="2022-08" db="EMBL/GenBank/DDBJ databases">
        <authorList>
            <person name="Marques A."/>
        </authorList>
    </citation>
    <scope>NUCLEOTIDE SEQUENCE</scope>
    <source>
        <strain evidence="16">RhyPub2mFocal</strain>
        <tissue evidence="16">Leaves</tissue>
    </source>
</reference>
<protein>
    <recommendedName>
        <fullName evidence="3">endo-polygalacturonase</fullName>
        <ecNumber evidence="3">3.2.1.15</ecNumber>
    </recommendedName>
</protein>
<evidence type="ECO:0000256" key="5">
    <source>
        <dbReference type="ARBA" id="ARBA00022525"/>
    </source>
</evidence>
<comment type="subcellular location">
    <subcellularLocation>
        <location evidence="1">Secreted</location>
        <location evidence="1">Cell wall</location>
    </subcellularLocation>
</comment>
<dbReference type="FunFam" id="2.160.20.10:FF:000032">
    <property type="entry name" value="Pectin lyase-like superfamily protein"/>
    <property type="match status" value="1"/>
</dbReference>
<dbReference type="PROSITE" id="PS00502">
    <property type="entry name" value="POLYGALACTURONASE"/>
    <property type="match status" value="1"/>
</dbReference>
<keyword evidence="4" id="KW-0134">Cell wall</keyword>
<organism evidence="16 17">
    <name type="scientific">Rhynchospora pubera</name>
    <dbReference type="NCBI Taxonomy" id="906938"/>
    <lineage>
        <taxon>Eukaryota</taxon>
        <taxon>Viridiplantae</taxon>
        <taxon>Streptophyta</taxon>
        <taxon>Embryophyta</taxon>
        <taxon>Tracheophyta</taxon>
        <taxon>Spermatophyta</taxon>
        <taxon>Magnoliopsida</taxon>
        <taxon>Liliopsida</taxon>
        <taxon>Poales</taxon>
        <taxon>Cyperaceae</taxon>
        <taxon>Cyperoideae</taxon>
        <taxon>Rhynchosporeae</taxon>
        <taxon>Rhynchospora</taxon>
    </lineage>
</organism>
<dbReference type="AlphaFoldDB" id="A0AAV8FXR3"/>
<dbReference type="GO" id="GO:0071555">
    <property type="term" value="P:cell wall organization"/>
    <property type="evidence" value="ECO:0007669"/>
    <property type="project" value="UniProtKB-KW"/>
</dbReference>
<evidence type="ECO:0000256" key="13">
    <source>
        <dbReference type="RuleBase" id="RU361169"/>
    </source>
</evidence>
<keyword evidence="10" id="KW-0961">Cell wall biogenesis/degradation</keyword>
<dbReference type="Gene3D" id="2.160.20.10">
    <property type="entry name" value="Single-stranded right-handed beta-helix, Pectin lyase-like"/>
    <property type="match status" value="1"/>
</dbReference>
<feature type="active site" evidence="12">
    <location>
        <position position="287"/>
    </location>
</feature>
<evidence type="ECO:0000256" key="1">
    <source>
        <dbReference type="ARBA" id="ARBA00004191"/>
    </source>
</evidence>
<comment type="catalytic activity">
    <reaction evidence="11">
        <text>(1,4-alpha-D-galacturonosyl)n+m + H2O = (1,4-alpha-D-galacturonosyl)n + (1,4-alpha-D-galacturonosyl)m.</text>
        <dbReference type="EC" id="3.2.1.15"/>
    </reaction>
</comment>
<dbReference type="EMBL" id="JAMFTS010000002">
    <property type="protein sequence ID" value="KAJ4798260.1"/>
    <property type="molecule type" value="Genomic_DNA"/>
</dbReference>
<keyword evidence="7" id="KW-0677">Repeat</keyword>
<dbReference type="EC" id="3.2.1.15" evidence="3"/>
<keyword evidence="17" id="KW-1185">Reference proteome</keyword>
<evidence type="ECO:0000256" key="2">
    <source>
        <dbReference type="ARBA" id="ARBA00008834"/>
    </source>
</evidence>
<dbReference type="Proteomes" id="UP001140206">
    <property type="component" value="Chromosome 2"/>
</dbReference>
<dbReference type="SUPFAM" id="SSF51126">
    <property type="entry name" value="Pectin lyase-like"/>
    <property type="match status" value="1"/>
</dbReference>
<keyword evidence="6 15" id="KW-0732">Signal</keyword>
<evidence type="ECO:0000256" key="12">
    <source>
        <dbReference type="PROSITE-ProRule" id="PRU10052"/>
    </source>
</evidence>
<evidence type="ECO:0000256" key="11">
    <source>
        <dbReference type="ARBA" id="ARBA00034074"/>
    </source>
</evidence>
<evidence type="ECO:0000256" key="4">
    <source>
        <dbReference type="ARBA" id="ARBA00022512"/>
    </source>
</evidence>
<evidence type="ECO:0000256" key="3">
    <source>
        <dbReference type="ARBA" id="ARBA00012736"/>
    </source>
</evidence>
<keyword evidence="9 13" id="KW-0326">Glycosidase</keyword>
<dbReference type="GO" id="GO:0004650">
    <property type="term" value="F:polygalacturonase activity"/>
    <property type="evidence" value="ECO:0007669"/>
    <property type="project" value="UniProtKB-EC"/>
</dbReference>
<evidence type="ECO:0000313" key="16">
    <source>
        <dbReference type="EMBL" id="KAJ4798260.1"/>
    </source>
</evidence>
<name>A0AAV8FXR3_9POAL</name>
<keyword evidence="5" id="KW-0964">Secreted</keyword>
<evidence type="ECO:0000256" key="7">
    <source>
        <dbReference type="ARBA" id="ARBA00022737"/>
    </source>
</evidence>
<comment type="similarity">
    <text evidence="2 13">Belongs to the glycosyl hydrolase 28 family.</text>
</comment>
<dbReference type="InterPro" id="IPR012334">
    <property type="entry name" value="Pectin_lyas_fold"/>
</dbReference>
<dbReference type="InterPro" id="IPR011050">
    <property type="entry name" value="Pectin_lyase_fold/virulence"/>
</dbReference>
<evidence type="ECO:0000313" key="17">
    <source>
        <dbReference type="Proteomes" id="UP001140206"/>
    </source>
</evidence>
<evidence type="ECO:0000256" key="9">
    <source>
        <dbReference type="ARBA" id="ARBA00023295"/>
    </source>
</evidence>
<evidence type="ECO:0000256" key="8">
    <source>
        <dbReference type="ARBA" id="ARBA00022801"/>
    </source>
</evidence>
<evidence type="ECO:0000256" key="10">
    <source>
        <dbReference type="ARBA" id="ARBA00023316"/>
    </source>
</evidence>
<evidence type="ECO:0000256" key="14">
    <source>
        <dbReference type="SAM" id="MobiDB-lite"/>
    </source>
</evidence>
<keyword evidence="16" id="KW-0456">Lyase</keyword>
<dbReference type="Pfam" id="PF00295">
    <property type="entry name" value="Glyco_hydro_28"/>
    <property type="match status" value="1"/>
</dbReference>
<feature type="chain" id="PRO_5043451421" description="endo-polygalacturonase" evidence="15">
    <location>
        <begin position="21"/>
        <end position="543"/>
    </location>
</feature>
<feature type="region of interest" description="Disordered" evidence="14">
    <location>
        <begin position="521"/>
        <end position="543"/>
    </location>
</feature>
<evidence type="ECO:0000256" key="6">
    <source>
        <dbReference type="ARBA" id="ARBA00022729"/>
    </source>
</evidence>
<sequence length="543" mass="58610">MKRWAMYFVLLLLVISKIRAESYSSNVEAWKGGEGIEEIGEQLWVEEEEDEEIGGIELWRTKESGKNPVNVDSFGAVGDGIADDTQAFINAWAKACSLENAVFLIPEGRQYKVNATKFKGPCQDKITIQIEGTIIAPDDPKQWDPKSQRNWLTFNKLTGVRFQGGGVIDGSGSKWWAASCKINKTNPCKGAPTALTIDQCSGVRVKHLNFQYSQQIHFAIARSDSVRISGVRVTAPEDSPNTDGIHITESTNVAIQNVHIGTGDDCISIVNASSNIKMKNIKCGPGHGISIGSLGKDNSTAVVTAVVLDTAIITGTTNGLRIKTWQGGSGYVRGVKFQNVKMIDVQNPIIIDQFYCDSSTPCKNQTSAVKISGVIYKDITGTSKSPEAMKFACSDTVPCSGIVLNNINLEREDGIAQTYCNCAMGIDFGVVKPPADCLKNTACGGGDKEKYQSALVQHGKLQELAVLAGDEIGTRKKPMKTSGFRISNAEATFLLWSDSGQSLHLIPSAMSAAPQLMLLPSPNPPPPLPSYKNSCSVNKLKPD</sequence>
<accession>A0AAV8FXR3</accession>
<comment type="caution">
    <text evidence="16">The sequence shown here is derived from an EMBL/GenBank/DDBJ whole genome shotgun (WGS) entry which is preliminary data.</text>
</comment>
<evidence type="ECO:0000256" key="15">
    <source>
        <dbReference type="SAM" id="SignalP"/>
    </source>
</evidence>
<proteinExistence type="inferred from homology"/>
<gene>
    <name evidence="16" type="ORF">LUZ62_049506</name>
</gene>
<dbReference type="GO" id="GO:0016829">
    <property type="term" value="F:lyase activity"/>
    <property type="evidence" value="ECO:0007669"/>
    <property type="project" value="UniProtKB-KW"/>
</dbReference>
<dbReference type="GO" id="GO:0005975">
    <property type="term" value="P:carbohydrate metabolic process"/>
    <property type="evidence" value="ECO:0007669"/>
    <property type="project" value="InterPro"/>
</dbReference>
<dbReference type="InterPro" id="IPR000743">
    <property type="entry name" value="Glyco_hydro_28"/>
</dbReference>
<keyword evidence="8 13" id="KW-0378">Hydrolase</keyword>
<feature type="signal peptide" evidence="15">
    <location>
        <begin position="1"/>
        <end position="20"/>
    </location>
</feature>